<evidence type="ECO:0000259" key="2">
    <source>
        <dbReference type="Pfam" id="PF06791"/>
    </source>
</evidence>
<reference evidence="4" key="1">
    <citation type="submission" date="2016-10" db="EMBL/GenBank/DDBJ databases">
        <authorList>
            <person name="Varghese N."/>
            <person name="Submissions S."/>
        </authorList>
    </citation>
    <scope>NUCLEOTIDE SEQUENCE [LARGE SCALE GENOMIC DNA]</scope>
    <source>
        <strain evidence="4">Gh-105</strain>
    </source>
</reference>
<dbReference type="EMBL" id="FOPM01000073">
    <property type="protein sequence ID" value="SFH16460.1"/>
    <property type="molecule type" value="Genomic_DNA"/>
</dbReference>
<dbReference type="Pfam" id="PF06791">
    <property type="entry name" value="TMP_2"/>
    <property type="match status" value="1"/>
</dbReference>
<evidence type="ECO:0000313" key="3">
    <source>
        <dbReference type="EMBL" id="SFH16460.1"/>
    </source>
</evidence>
<evidence type="ECO:0000256" key="1">
    <source>
        <dbReference type="SAM" id="MobiDB-lite"/>
    </source>
</evidence>
<feature type="domain" description="Bacteriophage tail tape measure N-terminal" evidence="2">
    <location>
        <begin position="76"/>
        <end position="274"/>
    </location>
</feature>
<evidence type="ECO:0000313" key="4">
    <source>
        <dbReference type="Proteomes" id="UP000199229"/>
    </source>
</evidence>
<feature type="region of interest" description="Disordered" evidence="1">
    <location>
        <begin position="354"/>
        <end position="384"/>
    </location>
</feature>
<feature type="non-terminal residue" evidence="3">
    <location>
        <position position="384"/>
    </location>
</feature>
<dbReference type="STRING" id="582675.SAMN05192565_1731"/>
<protein>
    <submittedName>
        <fullName evidence="3">Prophage tail length tape measure protein</fullName>
    </submittedName>
</protein>
<name>A0A1I2XSN8_9HYPH</name>
<proteinExistence type="predicted"/>
<gene>
    <name evidence="3" type="ORF">SAMN05192565_1731</name>
</gene>
<feature type="compositionally biased region" description="Basic and acidic residues" evidence="1">
    <location>
        <begin position="365"/>
        <end position="384"/>
    </location>
</feature>
<dbReference type="InterPro" id="IPR009628">
    <property type="entry name" value="Phage_tape_measure_N"/>
</dbReference>
<keyword evidence="4" id="KW-1185">Reference proteome</keyword>
<sequence>SAPSPATSREIERLRSQLDEEYRKTKQLGAAEDRIGRGVSGGYFDAAEADRLRGLAAAKYGSTNDNDPDRRGLSTYDKQFIKYQGFDVASSLGSGAGLTTVAFQQGPQVLQQLADREGGLKAGLGQLAESAKSLVTPFTVAGAAVVAAAGVFALASSQYARDQETLSRSLKTTGRSTDLSLSQLDTLASRTAEAGKVSTSTAREIAAGFASTGEIAGPVFDTLISKTSDYARIIGSDVPTATAELARMFADPAKGADDLGSKLGGLDDRTRQYIVTLAEQGDKTAAQTALAEALKTQIDANAAATTKWGNAWNFVSGTADKAWESIKRAVGASVTTPQSVLADLNLRVATAEKNGASPGFLDPLRAQRDAAKAEVDRAEAAERT</sequence>
<dbReference type="Proteomes" id="UP000199229">
    <property type="component" value="Unassembled WGS sequence"/>
</dbReference>
<organism evidence="3 4">
    <name type="scientific">Methylobacterium gossipiicola</name>
    <dbReference type="NCBI Taxonomy" id="582675"/>
    <lineage>
        <taxon>Bacteria</taxon>
        <taxon>Pseudomonadati</taxon>
        <taxon>Pseudomonadota</taxon>
        <taxon>Alphaproteobacteria</taxon>
        <taxon>Hyphomicrobiales</taxon>
        <taxon>Methylobacteriaceae</taxon>
        <taxon>Methylobacterium</taxon>
    </lineage>
</organism>
<feature type="non-terminal residue" evidence="3">
    <location>
        <position position="1"/>
    </location>
</feature>
<dbReference type="AlphaFoldDB" id="A0A1I2XSN8"/>
<accession>A0A1I2XSN8</accession>